<dbReference type="Proteomes" id="UP001396898">
    <property type="component" value="Unassembled WGS sequence"/>
</dbReference>
<accession>A0ABR1T2J2</accession>
<reference evidence="2 3" key="1">
    <citation type="submission" date="2023-01" db="EMBL/GenBank/DDBJ databases">
        <title>Analysis of 21 Apiospora genomes using comparative genomics revels a genus with tremendous synthesis potential of carbohydrate active enzymes and secondary metabolites.</title>
        <authorList>
            <person name="Sorensen T."/>
        </authorList>
    </citation>
    <scope>NUCLEOTIDE SEQUENCE [LARGE SCALE GENOMIC DNA]</scope>
    <source>
        <strain evidence="2 3">CBS 20057</strain>
    </source>
</reference>
<comment type="caution">
    <text evidence="2">The sequence shown here is derived from an EMBL/GenBank/DDBJ whole genome shotgun (WGS) entry which is preliminary data.</text>
</comment>
<evidence type="ECO:0000313" key="2">
    <source>
        <dbReference type="EMBL" id="KAK8040672.1"/>
    </source>
</evidence>
<feature type="compositionally biased region" description="Low complexity" evidence="1">
    <location>
        <begin position="152"/>
        <end position="172"/>
    </location>
</feature>
<organism evidence="2 3">
    <name type="scientific">Apiospora marii</name>
    <dbReference type="NCBI Taxonomy" id="335849"/>
    <lineage>
        <taxon>Eukaryota</taxon>
        <taxon>Fungi</taxon>
        <taxon>Dikarya</taxon>
        <taxon>Ascomycota</taxon>
        <taxon>Pezizomycotina</taxon>
        <taxon>Sordariomycetes</taxon>
        <taxon>Xylariomycetidae</taxon>
        <taxon>Amphisphaeriales</taxon>
        <taxon>Apiosporaceae</taxon>
        <taxon>Apiospora</taxon>
    </lineage>
</organism>
<protein>
    <submittedName>
        <fullName evidence="2">Uncharacterized protein</fullName>
    </submittedName>
</protein>
<feature type="compositionally biased region" description="Polar residues" evidence="1">
    <location>
        <begin position="38"/>
        <end position="56"/>
    </location>
</feature>
<dbReference type="EMBL" id="JAQQWI010000001">
    <property type="protein sequence ID" value="KAK8040672.1"/>
    <property type="molecule type" value="Genomic_DNA"/>
</dbReference>
<evidence type="ECO:0000313" key="3">
    <source>
        <dbReference type="Proteomes" id="UP001396898"/>
    </source>
</evidence>
<feature type="compositionally biased region" description="Basic and acidic residues" evidence="1">
    <location>
        <begin position="128"/>
        <end position="148"/>
    </location>
</feature>
<sequence length="243" mass="26035">MSSLAETSKAIRGRARNLSIKTGTSSSGSVHSSETDDTFSTGSFVHVSKPSSSTAEPGSKKIEALLNTDWRTNRRPRADTFDPPKSAVLPKPKTSPKPVLRIDTTRVTCDRIKDSPVDPDFIHSAPATKKEFALADDAESRSTHETHELQPSSGSSFGTDSGSSFGVDSGSSFSVSADLSDLITQNPRIKDSLSFLRHAGDISFSPTIKVTPAECSEGGLQTPEYPLANMKKVEEGQKFITQS</sequence>
<keyword evidence="3" id="KW-1185">Reference proteome</keyword>
<feature type="compositionally biased region" description="Low complexity" evidence="1">
    <location>
        <begin position="22"/>
        <end position="32"/>
    </location>
</feature>
<gene>
    <name evidence="2" type="ORF">PG991_000460</name>
</gene>
<name>A0ABR1T2J2_9PEZI</name>
<feature type="region of interest" description="Disordered" evidence="1">
    <location>
        <begin position="1"/>
        <end position="172"/>
    </location>
</feature>
<proteinExistence type="predicted"/>
<evidence type="ECO:0000256" key="1">
    <source>
        <dbReference type="SAM" id="MobiDB-lite"/>
    </source>
</evidence>